<feature type="domain" description="PD-(D/E)XK nuclease-like" evidence="2">
    <location>
        <begin position="270"/>
        <end position="514"/>
    </location>
</feature>
<protein>
    <recommendedName>
        <fullName evidence="2">PD-(D/E)XK nuclease-like domain-containing protein</fullName>
    </recommendedName>
</protein>
<organism evidence="3 4">
    <name type="scientific">Cudoniella acicularis</name>
    <dbReference type="NCBI Taxonomy" id="354080"/>
    <lineage>
        <taxon>Eukaryota</taxon>
        <taxon>Fungi</taxon>
        <taxon>Dikarya</taxon>
        <taxon>Ascomycota</taxon>
        <taxon>Pezizomycotina</taxon>
        <taxon>Leotiomycetes</taxon>
        <taxon>Helotiales</taxon>
        <taxon>Tricladiaceae</taxon>
        <taxon>Cudoniella</taxon>
    </lineage>
</organism>
<evidence type="ECO:0000313" key="3">
    <source>
        <dbReference type="EMBL" id="KAF4620217.1"/>
    </source>
</evidence>
<gene>
    <name evidence="3" type="ORF">G7Y89_g14603</name>
</gene>
<comment type="caution">
    <text evidence="3">The sequence shown here is derived from an EMBL/GenBank/DDBJ whole genome shotgun (WGS) entry which is preliminary data.</text>
</comment>
<feature type="region of interest" description="Disordered" evidence="1">
    <location>
        <begin position="1"/>
        <end position="44"/>
    </location>
</feature>
<name>A0A8H4VS94_9HELO</name>
<sequence>MIPTKRHSKHSPSKARHPLHDVSPNPSPKRTRLQARQVRPESDPYLLDVGHIVGRVNYEDKKHHSEETQLHVARGANGKGSPKTGISNLGLVRTAPPTSNCLSNTADESNPTHPSFFRDYVEIWLEQTYKLHQQPPVKGYSSNKMDGISEGSTSSLGKRRRPVDEGVADDVDATPRPPRTRTSLKLQGGGFEGSSNASHSQSTSSRRSGSPVKRITDMRFFSSPVVMTGFDDPIADIPEGLGDVHRQITRYSRGIGVISIEARKDIQARQERSFRNIDFDAFGQTKFPTPSPTAVAHVASHARICDTRGHSEASWNCLVHSPLLDMALCDCGYPVGFLNCTTARIQPTELIPITYSGVTAESKMVDFAIYIEETAESNKGMTRMATLHPSTSPSWNQTFDPPLCTTPIAVSIETKRPGIEWDKAIVQVSIWAAAQFRRLEQLLGDSGHGGQDIPFLPLFVVQGHDWTFLAATRDADGRMRIWSKVIVGSTTSPLGVYQIVATLRLLAGWITEVYKPWFWKYVLGSTGATP</sequence>
<reference evidence="3 4" key="1">
    <citation type="submission" date="2020-03" db="EMBL/GenBank/DDBJ databases">
        <title>Draft Genome Sequence of Cudoniella acicularis.</title>
        <authorList>
            <person name="Buettner E."/>
            <person name="Kellner H."/>
        </authorList>
    </citation>
    <scope>NUCLEOTIDE SEQUENCE [LARGE SCALE GENOMIC DNA]</scope>
    <source>
        <strain evidence="3 4">DSM 108380</strain>
    </source>
</reference>
<dbReference type="Pfam" id="PF20516">
    <property type="entry name" value="PDDEXK_12"/>
    <property type="match status" value="1"/>
</dbReference>
<accession>A0A8H4VS94</accession>
<feature type="compositionally biased region" description="Low complexity" evidence="1">
    <location>
        <begin position="194"/>
        <end position="210"/>
    </location>
</feature>
<evidence type="ECO:0000256" key="1">
    <source>
        <dbReference type="SAM" id="MobiDB-lite"/>
    </source>
</evidence>
<keyword evidence="4" id="KW-1185">Reference proteome</keyword>
<feature type="compositionally biased region" description="Polar residues" evidence="1">
    <location>
        <begin position="140"/>
        <end position="156"/>
    </location>
</feature>
<feature type="compositionally biased region" description="Basic residues" evidence="1">
    <location>
        <begin position="1"/>
        <end position="17"/>
    </location>
</feature>
<evidence type="ECO:0000259" key="2">
    <source>
        <dbReference type="Pfam" id="PF20516"/>
    </source>
</evidence>
<dbReference type="EMBL" id="JAAMPI010001975">
    <property type="protein sequence ID" value="KAF4620217.1"/>
    <property type="molecule type" value="Genomic_DNA"/>
</dbReference>
<dbReference type="InterPro" id="IPR046797">
    <property type="entry name" value="PDDEXK_12"/>
</dbReference>
<feature type="region of interest" description="Disordered" evidence="1">
    <location>
        <begin position="135"/>
        <end position="214"/>
    </location>
</feature>
<dbReference type="AlphaFoldDB" id="A0A8H4VS94"/>
<dbReference type="Proteomes" id="UP000566819">
    <property type="component" value="Unassembled WGS sequence"/>
</dbReference>
<dbReference type="OrthoDB" id="4161186at2759"/>
<evidence type="ECO:0000313" key="4">
    <source>
        <dbReference type="Proteomes" id="UP000566819"/>
    </source>
</evidence>
<proteinExistence type="predicted"/>